<sequence>MHNNSRVILPTWIWTDSQTKAEFKDNLSKYMRRYPGYTIVEVGKYYAICHRP</sequence>
<dbReference type="Proteomes" id="UP000052946">
    <property type="component" value="Unassembled WGS sequence"/>
</dbReference>
<comment type="caution">
    <text evidence="1">The sequence shown here is derived from an EMBL/GenBank/DDBJ whole genome shotgun (WGS) entry which is preliminary data.</text>
</comment>
<dbReference type="EMBL" id="BBXV01000023">
    <property type="protein sequence ID" value="GAQ17997.1"/>
    <property type="molecule type" value="Genomic_DNA"/>
</dbReference>
<protein>
    <submittedName>
        <fullName evidence="1">ABC transporter substrate-binding protein</fullName>
    </submittedName>
</protein>
<accession>A0A0U9HZF0</accession>
<organism evidence="1 2">
    <name type="scientific">Oceanobacillus picturae</name>
    <dbReference type="NCBI Taxonomy" id="171693"/>
    <lineage>
        <taxon>Bacteria</taxon>
        <taxon>Bacillati</taxon>
        <taxon>Bacillota</taxon>
        <taxon>Bacilli</taxon>
        <taxon>Bacillales</taxon>
        <taxon>Bacillaceae</taxon>
        <taxon>Oceanobacillus</taxon>
    </lineage>
</organism>
<gene>
    <name evidence="1" type="ORF">OPHB3_1936</name>
</gene>
<name>A0A0U9HZF0_9BACI</name>
<evidence type="ECO:0000313" key="1">
    <source>
        <dbReference type="EMBL" id="GAQ17997.1"/>
    </source>
</evidence>
<proteinExistence type="predicted"/>
<reference evidence="1 2" key="2">
    <citation type="journal article" date="2016" name="Genome Announc.">
        <title>Draft Genome Sequence of Oceanobacillus picturae Heshi-B3, Isolated from Fermented Rice Bran in a Traditional Japanese Seafood Dish.</title>
        <authorList>
            <person name="Akuzawa S."/>
            <person name="Nagaoka J."/>
            <person name="Kanekatsu M."/>
            <person name="Kanesaki Y."/>
            <person name="Suzuki T."/>
        </authorList>
    </citation>
    <scope>NUCLEOTIDE SEQUENCE [LARGE SCALE GENOMIC DNA]</scope>
    <source>
        <strain evidence="1 2">Heshi-B3</strain>
    </source>
</reference>
<dbReference type="AlphaFoldDB" id="A0A0U9HZF0"/>
<reference evidence="2" key="1">
    <citation type="submission" date="2015-07" db="EMBL/GenBank/DDBJ databases">
        <title>Draft Genome Sequence of Oceanobacillus picturae Heshi-B3 that Was Isolated from Fermented Rice Bran with Aging Salted Mackerel, Which Was Named Heshiko as Traditional Fermented Seafood in Japan.</title>
        <authorList>
            <person name="Akuzawa S."/>
            <person name="Nakagawa J."/>
            <person name="Kanekatsu T."/>
            <person name="Kanesaki Y."/>
            <person name="Suzuki T."/>
        </authorList>
    </citation>
    <scope>NUCLEOTIDE SEQUENCE [LARGE SCALE GENOMIC DNA]</scope>
    <source>
        <strain evidence="2">Heshi-B3</strain>
    </source>
</reference>
<evidence type="ECO:0000313" key="2">
    <source>
        <dbReference type="Proteomes" id="UP000052946"/>
    </source>
</evidence>